<dbReference type="AlphaFoldDB" id="A0A0E9V7Z8"/>
<organism evidence="1">
    <name type="scientific">Anguilla anguilla</name>
    <name type="common">European freshwater eel</name>
    <name type="synonym">Muraena anguilla</name>
    <dbReference type="NCBI Taxonomy" id="7936"/>
    <lineage>
        <taxon>Eukaryota</taxon>
        <taxon>Metazoa</taxon>
        <taxon>Chordata</taxon>
        <taxon>Craniata</taxon>
        <taxon>Vertebrata</taxon>
        <taxon>Euteleostomi</taxon>
        <taxon>Actinopterygii</taxon>
        <taxon>Neopterygii</taxon>
        <taxon>Teleostei</taxon>
        <taxon>Anguilliformes</taxon>
        <taxon>Anguillidae</taxon>
        <taxon>Anguilla</taxon>
    </lineage>
</organism>
<protein>
    <submittedName>
        <fullName evidence="1">Uncharacterized protein</fullName>
    </submittedName>
</protein>
<sequence length="34" mass="3930">MHCYSSEGEKAREMCIRVSQIGDQRRMLMSLPVS</sequence>
<dbReference type="EMBL" id="GBXM01034400">
    <property type="protein sequence ID" value="JAH74177.1"/>
    <property type="molecule type" value="Transcribed_RNA"/>
</dbReference>
<evidence type="ECO:0000313" key="1">
    <source>
        <dbReference type="EMBL" id="JAH74177.1"/>
    </source>
</evidence>
<reference evidence="1" key="1">
    <citation type="submission" date="2014-11" db="EMBL/GenBank/DDBJ databases">
        <authorList>
            <person name="Amaro Gonzalez C."/>
        </authorList>
    </citation>
    <scope>NUCLEOTIDE SEQUENCE</scope>
</reference>
<reference evidence="1" key="2">
    <citation type="journal article" date="2015" name="Fish Shellfish Immunol.">
        <title>Early steps in the European eel (Anguilla anguilla)-Vibrio vulnificus interaction in the gills: Role of the RtxA13 toxin.</title>
        <authorList>
            <person name="Callol A."/>
            <person name="Pajuelo D."/>
            <person name="Ebbesson L."/>
            <person name="Teles M."/>
            <person name="MacKenzie S."/>
            <person name="Amaro C."/>
        </authorList>
    </citation>
    <scope>NUCLEOTIDE SEQUENCE</scope>
</reference>
<proteinExistence type="predicted"/>
<accession>A0A0E9V7Z8</accession>
<name>A0A0E9V7Z8_ANGAN</name>